<feature type="compositionally biased region" description="Basic residues" evidence="2">
    <location>
        <begin position="460"/>
        <end position="471"/>
    </location>
</feature>
<evidence type="ECO:0000256" key="1">
    <source>
        <dbReference type="SAM" id="Coils"/>
    </source>
</evidence>
<keyword evidence="1" id="KW-0175">Coiled coil</keyword>
<reference evidence="3" key="1">
    <citation type="submission" date="2023-07" db="EMBL/GenBank/DDBJ databases">
        <authorList>
            <consortium name="AG Swart"/>
            <person name="Singh M."/>
            <person name="Singh A."/>
            <person name="Seah K."/>
            <person name="Emmerich C."/>
        </authorList>
    </citation>
    <scope>NUCLEOTIDE SEQUENCE</scope>
    <source>
        <strain evidence="3">DP1</strain>
    </source>
</reference>
<accession>A0AAD1UCZ7</accession>
<comment type="caution">
    <text evidence="3">The sequence shown here is derived from an EMBL/GenBank/DDBJ whole genome shotgun (WGS) entry which is preliminary data.</text>
</comment>
<evidence type="ECO:0000313" key="3">
    <source>
        <dbReference type="EMBL" id="CAI2366921.1"/>
    </source>
</evidence>
<gene>
    <name evidence="3" type="ORF">ECRASSUSDP1_LOCUS8197</name>
</gene>
<dbReference type="Proteomes" id="UP001295684">
    <property type="component" value="Unassembled WGS sequence"/>
</dbReference>
<organism evidence="3 4">
    <name type="scientific">Euplotes crassus</name>
    <dbReference type="NCBI Taxonomy" id="5936"/>
    <lineage>
        <taxon>Eukaryota</taxon>
        <taxon>Sar</taxon>
        <taxon>Alveolata</taxon>
        <taxon>Ciliophora</taxon>
        <taxon>Intramacronucleata</taxon>
        <taxon>Spirotrichea</taxon>
        <taxon>Hypotrichia</taxon>
        <taxon>Euplotida</taxon>
        <taxon>Euplotidae</taxon>
        <taxon>Moneuplotes</taxon>
    </lineage>
</organism>
<evidence type="ECO:0000256" key="2">
    <source>
        <dbReference type="SAM" id="MobiDB-lite"/>
    </source>
</evidence>
<feature type="coiled-coil region" evidence="1">
    <location>
        <begin position="136"/>
        <end position="184"/>
    </location>
</feature>
<dbReference type="AlphaFoldDB" id="A0AAD1UCZ7"/>
<sequence>MDSSVAEDPLFFDAEEYVTHSEYDEEVKTLNLIIAYFKQTMEREQERVAHYLLEQFKLKEFYYQETIEYLKSDIKKREDSLYQSGRMRELETKLKDFSNDALKHKALEEGNKHLIDSLKEKTDFLLKDQQFFEDQAKTYLCLKKKYQKEIKDYRKEIKELNIKISQLEQENKQLLEQLQNPDMRVTDIEAKNGKKIQNSLSNPAFTLAGTKGKRNCNNKRQSMTPSRNTLNSKSLKFIQGESKFFEDRFKNIIGKYHKPDDNTVYANIGTTHYVHGSPKQKRVNSYFKFKDQTVKKRIKSPNPNKNQFKLALELGQNTCMDKLRDGIKDDMARSLLAQNVLNTRKQEFIEESGYTKGDGEVPFLLFNHFKIKIDSKDPPLKNTTARSKIDAKLFTKQEYDKFNKVMGFPYHKIKKSLAITKNLQGSPNHQTASAKKRLFVKSEIKPYMHRAGRKDNSVKRVPKKKQNKEAH</sequence>
<feature type="region of interest" description="Disordered" evidence="2">
    <location>
        <begin position="445"/>
        <end position="471"/>
    </location>
</feature>
<name>A0AAD1UCZ7_EUPCR</name>
<dbReference type="EMBL" id="CAMPGE010008005">
    <property type="protein sequence ID" value="CAI2366921.1"/>
    <property type="molecule type" value="Genomic_DNA"/>
</dbReference>
<evidence type="ECO:0000313" key="4">
    <source>
        <dbReference type="Proteomes" id="UP001295684"/>
    </source>
</evidence>
<proteinExistence type="predicted"/>
<protein>
    <submittedName>
        <fullName evidence="3">Uncharacterized protein</fullName>
    </submittedName>
</protein>
<keyword evidence="4" id="KW-1185">Reference proteome</keyword>